<protein>
    <recommendedName>
        <fullName evidence="4">ABC transporter domain-containing protein</fullName>
    </recommendedName>
</protein>
<dbReference type="Proteomes" id="UP001500879">
    <property type="component" value="Unassembled WGS sequence"/>
</dbReference>
<sequence length="226" mass="23853">MKATTSRALLRLAGAGRSYGDREVLRSVTLDLVPGECTALVGDNGAGKSTLLRLACGRERPTSGDVLLDGEPLEEDSPVTRARVATVLESGSHYPDLTVREHLMLIAVAHGLGRDADDAVDRVLADHRLTHHAGSLPSALSSGQTQALVLASAFVRPHDLLVLDEPEQRLDSRARGELAERLSAHKKRGVAVLIATHDAGLAAAVADHVLTLEDGRAVVTPVGEAR</sequence>
<evidence type="ECO:0000256" key="1">
    <source>
        <dbReference type="ARBA" id="ARBA00022448"/>
    </source>
</evidence>
<dbReference type="SMART" id="SM00382">
    <property type="entry name" value="AAA"/>
    <property type="match status" value="1"/>
</dbReference>
<dbReference type="Gene3D" id="3.40.50.300">
    <property type="entry name" value="P-loop containing nucleotide triphosphate hydrolases"/>
    <property type="match status" value="1"/>
</dbReference>
<dbReference type="PROSITE" id="PS50893">
    <property type="entry name" value="ABC_TRANSPORTER_2"/>
    <property type="match status" value="1"/>
</dbReference>
<evidence type="ECO:0000256" key="3">
    <source>
        <dbReference type="ARBA" id="ARBA00022840"/>
    </source>
</evidence>
<dbReference type="InterPro" id="IPR027417">
    <property type="entry name" value="P-loop_NTPase"/>
</dbReference>
<gene>
    <name evidence="5" type="ORF">GCM10010357_03180</name>
</gene>
<proteinExistence type="predicted"/>
<dbReference type="InterPro" id="IPR003593">
    <property type="entry name" value="AAA+_ATPase"/>
</dbReference>
<evidence type="ECO:0000256" key="2">
    <source>
        <dbReference type="ARBA" id="ARBA00022741"/>
    </source>
</evidence>
<dbReference type="SUPFAM" id="SSF52540">
    <property type="entry name" value="P-loop containing nucleoside triphosphate hydrolases"/>
    <property type="match status" value="1"/>
</dbReference>
<feature type="domain" description="ABC transporter" evidence="4">
    <location>
        <begin position="10"/>
        <end position="225"/>
    </location>
</feature>
<evidence type="ECO:0000313" key="6">
    <source>
        <dbReference type="Proteomes" id="UP001500879"/>
    </source>
</evidence>
<evidence type="ECO:0000313" key="5">
    <source>
        <dbReference type="EMBL" id="GAA0385742.1"/>
    </source>
</evidence>
<comment type="caution">
    <text evidence="5">The sequence shown here is derived from an EMBL/GenBank/DDBJ whole genome shotgun (WGS) entry which is preliminary data.</text>
</comment>
<name>A0ABP3I182_9ACTN</name>
<keyword evidence="1" id="KW-0813">Transport</keyword>
<organism evidence="5 6">
    <name type="scientific">Streptomyces luteireticuli</name>
    <dbReference type="NCBI Taxonomy" id="173858"/>
    <lineage>
        <taxon>Bacteria</taxon>
        <taxon>Bacillati</taxon>
        <taxon>Actinomycetota</taxon>
        <taxon>Actinomycetes</taxon>
        <taxon>Kitasatosporales</taxon>
        <taxon>Streptomycetaceae</taxon>
        <taxon>Streptomyces</taxon>
    </lineage>
</organism>
<keyword evidence="2" id="KW-0547">Nucleotide-binding</keyword>
<accession>A0ABP3I182</accession>
<dbReference type="RefSeq" id="WP_344018865.1">
    <property type="nucleotide sequence ID" value="NZ_BAAABX010000004.1"/>
</dbReference>
<evidence type="ECO:0000259" key="4">
    <source>
        <dbReference type="PROSITE" id="PS50893"/>
    </source>
</evidence>
<dbReference type="Pfam" id="PF00005">
    <property type="entry name" value="ABC_tran"/>
    <property type="match status" value="1"/>
</dbReference>
<dbReference type="PANTHER" id="PTHR42939">
    <property type="entry name" value="ABC TRANSPORTER ATP-BINDING PROTEIN ALBC-RELATED"/>
    <property type="match status" value="1"/>
</dbReference>
<reference evidence="6" key="1">
    <citation type="journal article" date="2019" name="Int. J. Syst. Evol. Microbiol.">
        <title>The Global Catalogue of Microorganisms (GCM) 10K type strain sequencing project: providing services to taxonomists for standard genome sequencing and annotation.</title>
        <authorList>
            <consortium name="The Broad Institute Genomics Platform"/>
            <consortium name="The Broad Institute Genome Sequencing Center for Infectious Disease"/>
            <person name="Wu L."/>
            <person name="Ma J."/>
        </authorList>
    </citation>
    <scope>NUCLEOTIDE SEQUENCE [LARGE SCALE GENOMIC DNA]</scope>
    <source>
        <strain evidence="6">JCM 4788</strain>
    </source>
</reference>
<keyword evidence="6" id="KW-1185">Reference proteome</keyword>
<dbReference type="CDD" id="cd03230">
    <property type="entry name" value="ABC_DR_subfamily_A"/>
    <property type="match status" value="1"/>
</dbReference>
<dbReference type="InterPro" id="IPR003439">
    <property type="entry name" value="ABC_transporter-like_ATP-bd"/>
</dbReference>
<keyword evidence="3" id="KW-0067">ATP-binding</keyword>
<dbReference type="PANTHER" id="PTHR42939:SF1">
    <property type="entry name" value="ABC TRANSPORTER ATP-BINDING PROTEIN ALBC-RELATED"/>
    <property type="match status" value="1"/>
</dbReference>
<dbReference type="EMBL" id="BAAABX010000004">
    <property type="protein sequence ID" value="GAA0385742.1"/>
    <property type="molecule type" value="Genomic_DNA"/>
</dbReference>
<dbReference type="InterPro" id="IPR051782">
    <property type="entry name" value="ABC_Transporter_VariousFunc"/>
</dbReference>